<name>A0A2Z6P910_TRISU</name>
<dbReference type="Proteomes" id="UP000242715">
    <property type="component" value="Unassembled WGS sequence"/>
</dbReference>
<proteinExistence type="predicted"/>
<keyword evidence="2" id="KW-1185">Reference proteome</keyword>
<organism evidence="1 2">
    <name type="scientific">Trifolium subterraneum</name>
    <name type="common">Subterranean clover</name>
    <dbReference type="NCBI Taxonomy" id="3900"/>
    <lineage>
        <taxon>Eukaryota</taxon>
        <taxon>Viridiplantae</taxon>
        <taxon>Streptophyta</taxon>
        <taxon>Embryophyta</taxon>
        <taxon>Tracheophyta</taxon>
        <taxon>Spermatophyta</taxon>
        <taxon>Magnoliopsida</taxon>
        <taxon>eudicotyledons</taxon>
        <taxon>Gunneridae</taxon>
        <taxon>Pentapetalae</taxon>
        <taxon>rosids</taxon>
        <taxon>fabids</taxon>
        <taxon>Fabales</taxon>
        <taxon>Fabaceae</taxon>
        <taxon>Papilionoideae</taxon>
        <taxon>50 kb inversion clade</taxon>
        <taxon>NPAAA clade</taxon>
        <taxon>Hologalegina</taxon>
        <taxon>IRL clade</taxon>
        <taxon>Trifolieae</taxon>
        <taxon>Trifolium</taxon>
    </lineage>
</organism>
<gene>
    <name evidence="1" type="ORF">TSUD_291980</name>
</gene>
<dbReference type="EMBL" id="DF974073">
    <property type="protein sequence ID" value="GAU44805.1"/>
    <property type="molecule type" value="Genomic_DNA"/>
</dbReference>
<evidence type="ECO:0000313" key="2">
    <source>
        <dbReference type="Proteomes" id="UP000242715"/>
    </source>
</evidence>
<reference evidence="2" key="1">
    <citation type="journal article" date="2017" name="Front. Plant Sci.">
        <title>Climate Clever Clovers: New Paradigm to Reduce the Environmental Footprint of Ruminants by Breeding Low Methanogenic Forages Utilizing Haplotype Variation.</title>
        <authorList>
            <person name="Kaur P."/>
            <person name="Appels R."/>
            <person name="Bayer P.E."/>
            <person name="Keeble-Gagnere G."/>
            <person name="Wang J."/>
            <person name="Hirakawa H."/>
            <person name="Shirasawa K."/>
            <person name="Vercoe P."/>
            <person name="Stefanova K."/>
            <person name="Durmic Z."/>
            <person name="Nichols P."/>
            <person name="Revell C."/>
            <person name="Isobe S.N."/>
            <person name="Edwards D."/>
            <person name="Erskine W."/>
        </authorList>
    </citation>
    <scope>NUCLEOTIDE SEQUENCE [LARGE SCALE GENOMIC DNA]</scope>
    <source>
        <strain evidence="2">cv. Daliak</strain>
    </source>
</reference>
<sequence length="78" mass="8760">MTHRVQDPSGFVGGVAMSTDTIAPPIERIYIFEGLDLDFWEVGGGEQWFLREKEDKGFLREKRQAHPGGGGTKAIRRI</sequence>
<dbReference type="AlphaFoldDB" id="A0A2Z6P910"/>
<accession>A0A2Z6P910</accession>
<protein>
    <submittedName>
        <fullName evidence="1">Uncharacterized protein</fullName>
    </submittedName>
</protein>
<evidence type="ECO:0000313" key="1">
    <source>
        <dbReference type="EMBL" id="GAU44805.1"/>
    </source>
</evidence>